<proteinExistence type="predicted"/>
<reference evidence="1 2" key="1">
    <citation type="submission" date="2012-05" db="EMBL/GenBank/DDBJ databases">
        <authorList>
            <person name="Harkins D.M."/>
            <person name="Madupu R."/>
            <person name="Durkin A.S."/>
            <person name="Torralba M."/>
            <person name="Methe B."/>
            <person name="Sutton G.G."/>
            <person name="Nelson K.E."/>
        </authorList>
    </citation>
    <scope>NUCLEOTIDE SEQUENCE [LARGE SCALE GENOMIC DNA]</scope>
    <source>
        <strain evidence="1 2">F0490</strain>
    </source>
</reference>
<dbReference type="PATRIC" id="fig|1125717.3.peg.565"/>
<dbReference type="InterPro" id="IPR046268">
    <property type="entry name" value="DUF6301"/>
</dbReference>
<evidence type="ECO:0000313" key="2">
    <source>
        <dbReference type="Proteomes" id="UP000004578"/>
    </source>
</evidence>
<keyword evidence="2" id="KW-1185">Reference proteome</keyword>
<dbReference type="AlphaFoldDB" id="J0XFW0"/>
<gene>
    <name evidence="1" type="ORF">HMPREF1317_0453</name>
</gene>
<organism evidence="1 2">
    <name type="scientific">Schaalia georgiae F0490</name>
    <dbReference type="NCBI Taxonomy" id="1125717"/>
    <lineage>
        <taxon>Bacteria</taxon>
        <taxon>Bacillati</taxon>
        <taxon>Actinomycetota</taxon>
        <taxon>Actinomycetes</taxon>
        <taxon>Actinomycetales</taxon>
        <taxon>Actinomycetaceae</taxon>
        <taxon>Schaalia</taxon>
    </lineage>
</organism>
<accession>J0XFW0</accession>
<dbReference type="EMBL" id="AKFS01000078">
    <property type="protein sequence ID" value="EJF47596.1"/>
    <property type="molecule type" value="Genomic_DNA"/>
</dbReference>
<dbReference type="Proteomes" id="UP000004578">
    <property type="component" value="Unassembled WGS sequence"/>
</dbReference>
<sequence>MRRGDVSAEFEAVSAGRAVEIMRAWAQHRWPMTVDEGGGVYTGMGFTPRPGDRTFFTSDMSPREADSFLVDEGDLVGEVSLRLSNWVPEEDWEHSLPKSRAAFDEYVRAYTEVLGEPFSFEGEGPDFSRRWILDTKVMVELAGNEAFVELSVDSPEGTGDFLRELEMEERGEPIDQNYF</sequence>
<dbReference type="Pfam" id="PF19818">
    <property type="entry name" value="DUF6301"/>
    <property type="match status" value="1"/>
</dbReference>
<protein>
    <submittedName>
        <fullName evidence="1">Uncharacterized protein</fullName>
    </submittedName>
</protein>
<evidence type="ECO:0000313" key="1">
    <source>
        <dbReference type="EMBL" id="EJF47596.1"/>
    </source>
</evidence>
<comment type="caution">
    <text evidence="1">The sequence shown here is derived from an EMBL/GenBank/DDBJ whole genome shotgun (WGS) entry which is preliminary data.</text>
</comment>
<name>J0XFW0_9ACTO</name>